<evidence type="ECO:0000256" key="6">
    <source>
        <dbReference type="SAM" id="Phobius"/>
    </source>
</evidence>
<dbReference type="PANTHER" id="PTHR32196">
    <property type="entry name" value="ABC TRANSPORTER PERMEASE PROTEIN YPHD-RELATED-RELATED"/>
    <property type="match status" value="1"/>
</dbReference>
<organism evidence="7">
    <name type="scientific">Mesotoga infera</name>
    <dbReference type="NCBI Taxonomy" id="1236046"/>
    <lineage>
        <taxon>Bacteria</taxon>
        <taxon>Thermotogati</taxon>
        <taxon>Thermotogota</taxon>
        <taxon>Thermotogae</taxon>
        <taxon>Kosmotogales</taxon>
        <taxon>Kosmotogaceae</taxon>
        <taxon>Mesotoga</taxon>
    </lineage>
</organism>
<dbReference type="InterPro" id="IPR001851">
    <property type="entry name" value="ABC_transp_permease"/>
</dbReference>
<feature type="transmembrane region" description="Helical" evidence="6">
    <location>
        <begin position="165"/>
        <end position="186"/>
    </location>
</feature>
<proteinExistence type="predicted"/>
<comment type="caution">
    <text evidence="7">The sequence shown here is derived from an EMBL/GenBank/DDBJ whole genome shotgun (WGS) entry which is preliminary data.</text>
</comment>
<feature type="transmembrane region" description="Helical" evidence="6">
    <location>
        <begin position="98"/>
        <end position="118"/>
    </location>
</feature>
<feature type="transmembrane region" description="Helical" evidence="6">
    <location>
        <begin position="48"/>
        <end position="68"/>
    </location>
</feature>
<dbReference type="AlphaFoldDB" id="A0A7C1GT96"/>
<feature type="transmembrane region" description="Helical" evidence="6">
    <location>
        <begin position="20"/>
        <end position="41"/>
    </location>
</feature>
<dbReference type="Proteomes" id="UP000886198">
    <property type="component" value="Unassembled WGS sequence"/>
</dbReference>
<evidence type="ECO:0000256" key="4">
    <source>
        <dbReference type="ARBA" id="ARBA00022989"/>
    </source>
</evidence>
<sequence>MSELALSRKSKGFGWWLDRSGTIMAFVFMIVIFGILSPYFLQPDNIVNIMIQVSPLLVTALGVVFVNMAGESDLSLGGVLGLGATLYCGFLKSGMHPVASLAAVIGICVLFGILNGFLVAYLRLSSFIVTTAVMFIAMGLEKSYNNGFSIWIRDDRVTAFANGSFLRIPNLVLLAAVIYLLTHLLLHMT</sequence>
<accession>A0A7C1GT96</accession>
<dbReference type="GO" id="GO:0022857">
    <property type="term" value="F:transmembrane transporter activity"/>
    <property type="evidence" value="ECO:0007669"/>
    <property type="project" value="InterPro"/>
</dbReference>
<keyword evidence="4 6" id="KW-1133">Transmembrane helix</keyword>
<dbReference type="GO" id="GO:0005886">
    <property type="term" value="C:plasma membrane"/>
    <property type="evidence" value="ECO:0007669"/>
    <property type="project" value="UniProtKB-SubCell"/>
</dbReference>
<evidence type="ECO:0000256" key="3">
    <source>
        <dbReference type="ARBA" id="ARBA00022692"/>
    </source>
</evidence>
<reference evidence="7" key="1">
    <citation type="journal article" date="2020" name="mSystems">
        <title>Genome- and Community-Level Interaction Insights into Carbon Utilization and Element Cycling Functions of Hydrothermarchaeota in Hydrothermal Sediment.</title>
        <authorList>
            <person name="Zhou Z."/>
            <person name="Liu Y."/>
            <person name="Xu W."/>
            <person name="Pan J."/>
            <person name="Luo Z.H."/>
            <person name="Li M."/>
        </authorList>
    </citation>
    <scope>NUCLEOTIDE SEQUENCE [LARGE SCALE GENOMIC DNA]</scope>
    <source>
        <strain evidence="7">SpSt-1179</strain>
    </source>
</reference>
<name>A0A7C1GT96_9BACT</name>
<evidence type="ECO:0000256" key="5">
    <source>
        <dbReference type="ARBA" id="ARBA00023136"/>
    </source>
</evidence>
<dbReference type="PANTHER" id="PTHR32196:SF72">
    <property type="entry name" value="RIBOSE IMPORT PERMEASE PROTEIN RBSC"/>
    <property type="match status" value="1"/>
</dbReference>
<gene>
    <name evidence="7" type="ORF">ENN47_09310</name>
</gene>
<dbReference type="Pfam" id="PF02653">
    <property type="entry name" value="BPD_transp_2"/>
    <property type="match status" value="1"/>
</dbReference>
<evidence type="ECO:0000256" key="2">
    <source>
        <dbReference type="ARBA" id="ARBA00022475"/>
    </source>
</evidence>
<keyword evidence="3 6" id="KW-0812">Transmembrane</keyword>
<evidence type="ECO:0000256" key="1">
    <source>
        <dbReference type="ARBA" id="ARBA00004651"/>
    </source>
</evidence>
<keyword evidence="2" id="KW-1003">Cell membrane</keyword>
<comment type="subcellular location">
    <subcellularLocation>
        <location evidence="1">Cell membrane</location>
        <topology evidence="1">Multi-pass membrane protein</topology>
    </subcellularLocation>
</comment>
<feature type="non-terminal residue" evidence="7">
    <location>
        <position position="189"/>
    </location>
</feature>
<dbReference type="EMBL" id="DSBT01000282">
    <property type="protein sequence ID" value="HDP78361.1"/>
    <property type="molecule type" value="Genomic_DNA"/>
</dbReference>
<keyword evidence="5 6" id="KW-0472">Membrane</keyword>
<feature type="transmembrane region" description="Helical" evidence="6">
    <location>
        <begin position="124"/>
        <end position="144"/>
    </location>
</feature>
<feature type="transmembrane region" description="Helical" evidence="6">
    <location>
        <begin position="74"/>
        <end position="91"/>
    </location>
</feature>
<protein>
    <submittedName>
        <fullName evidence="7">ABC transporter permease</fullName>
    </submittedName>
</protein>
<evidence type="ECO:0000313" key="7">
    <source>
        <dbReference type="EMBL" id="HDP78361.1"/>
    </source>
</evidence>